<evidence type="ECO:0008006" key="9">
    <source>
        <dbReference type="Google" id="ProtNLM"/>
    </source>
</evidence>
<dbReference type="InterPro" id="IPR004302">
    <property type="entry name" value="Cellulose/chitin-bd_N"/>
</dbReference>
<dbReference type="PANTHER" id="PTHR22595">
    <property type="entry name" value="CHITINASE-RELATED"/>
    <property type="match status" value="1"/>
</dbReference>
<evidence type="ECO:0000313" key="7">
    <source>
        <dbReference type="EMBL" id="RHY48509.1"/>
    </source>
</evidence>
<dbReference type="InterPro" id="IPR000726">
    <property type="entry name" value="Glyco_hydro_19_cat"/>
</dbReference>
<evidence type="ECO:0000313" key="8">
    <source>
        <dbReference type="Proteomes" id="UP000266643"/>
    </source>
</evidence>
<dbReference type="Proteomes" id="UP000266643">
    <property type="component" value="Unassembled WGS sequence"/>
</dbReference>
<feature type="signal peptide" evidence="4">
    <location>
        <begin position="1"/>
        <end position="20"/>
    </location>
</feature>
<dbReference type="FunFam" id="3.30.20.10:FF:000001">
    <property type="entry name" value="Endochitinase (Chitinase)"/>
    <property type="match status" value="1"/>
</dbReference>
<evidence type="ECO:0000259" key="6">
    <source>
        <dbReference type="Pfam" id="PF03067"/>
    </source>
</evidence>
<dbReference type="VEuPathDB" id="FungiDB:H257_19451"/>
<evidence type="ECO:0000256" key="4">
    <source>
        <dbReference type="SAM" id="SignalP"/>
    </source>
</evidence>
<evidence type="ECO:0000259" key="5">
    <source>
        <dbReference type="Pfam" id="PF00182"/>
    </source>
</evidence>
<feature type="compositionally biased region" description="Low complexity" evidence="3">
    <location>
        <begin position="343"/>
        <end position="355"/>
    </location>
</feature>
<accession>A0A397CKY2</accession>
<evidence type="ECO:0000256" key="3">
    <source>
        <dbReference type="SAM" id="MobiDB-lite"/>
    </source>
</evidence>
<dbReference type="AlphaFoldDB" id="A0A397CKY2"/>
<evidence type="ECO:0000256" key="2">
    <source>
        <dbReference type="ARBA" id="ARBA00023157"/>
    </source>
</evidence>
<organism evidence="7 8">
    <name type="scientific">Aphanomyces astaci</name>
    <name type="common">Crayfish plague agent</name>
    <dbReference type="NCBI Taxonomy" id="112090"/>
    <lineage>
        <taxon>Eukaryota</taxon>
        <taxon>Sar</taxon>
        <taxon>Stramenopiles</taxon>
        <taxon>Oomycota</taxon>
        <taxon>Saprolegniomycetes</taxon>
        <taxon>Saprolegniales</taxon>
        <taxon>Verrucalvaceae</taxon>
        <taxon>Aphanomyces</taxon>
    </lineage>
</organism>
<dbReference type="Gene3D" id="3.30.20.10">
    <property type="entry name" value="Endochitinase, domain 2"/>
    <property type="match status" value="1"/>
</dbReference>
<feature type="region of interest" description="Disordered" evidence="3">
    <location>
        <begin position="324"/>
        <end position="378"/>
    </location>
</feature>
<dbReference type="SUPFAM" id="SSF53955">
    <property type="entry name" value="Lysozyme-like"/>
    <property type="match status" value="1"/>
</dbReference>
<dbReference type="GO" id="GO:0016998">
    <property type="term" value="P:cell wall macromolecule catabolic process"/>
    <property type="evidence" value="ECO:0007669"/>
    <property type="project" value="InterPro"/>
</dbReference>
<name>A0A397CKY2_APHAT</name>
<keyword evidence="4" id="KW-0732">Signal</keyword>
<dbReference type="Gene3D" id="1.10.530.10">
    <property type="match status" value="1"/>
</dbReference>
<protein>
    <recommendedName>
        <fullName evidence="9">Glycoside hydrolase family 19 catalytic domain-containing protein</fullName>
    </recommendedName>
</protein>
<dbReference type="GO" id="GO:0006952">
    <property type="term" value="P:defense response"/>
    <property type="evidence" value="ECO:0007669"/>
    <property type="project" value="UniProtKB-KW"/>
</dbReference>
<feature type="domain" description="Glycoside hydrolase family 19 catalytic" evidence="5">
    <location>
        <begin position="398"/>
        <end position="582"/>
    </location>
</feature>
<reference evidence="7 8" key="1">
    <citation type="submission" date="2018-08" db="EMBL/GenBank/DDBJ databases">
        <title>Aphanomyces genome sequencing and annotation.</title>
        <authorList>
            <person name="Minardi D."/>
            <person name="Oidtmann B."/>
            <person name="Van Der Giezen M."/>
            <person name="Studholme D.J."/>
        </authorList>
    </citation>
    <scope>NUCLEOTIDE SEQUENCE [LARGE SCALE GENOMIC DNA]</scope>
    <source>
        <strain evidence="7 8">D2</strain>
    </source>
</reference>
<dbReference type="GO" id="GO:0004568">
    <property type="term" value="F:chitinase activity"/>
    <property type="evidence" value="ECO:0007669"/>
    <property type="project" value="InterPro"/>
</dbReference>
<dbReference type="CDD" id="cd00325">
    <property type="entry name" value="chitinase_GH19"/>
    <property type="match status" value="1"/>
</dbReference>
<keyword evidence="2" id="KW-1015">Disulfide bond</keyword>
<feature type="compositionally biased region" description="Pro residues" evidence="3">
    <location>
        <begin position="356"/>
        <end position="376"/>
    </location>
</feature>
<dbReference type="InterPro" id="IPR023346">
    <property type="entry name" value="Lysozyme-like_dom_sf"/>
</dbReference>
<dbReference type="GO" id="GO:0006032">
    <property type="term" value="P:chitin catabolic process"/>
    <property type="evidence" value="ECO:0007669"/>
    <property type="project" value="InterPro"/>
</dbReference>
<evidence type="ECO:0000256" key="1">
    <source>
        <dbReference type="ARBA" id="ARBA00022821"/>
    </source>
</evidence>
<comment type="caution">
    <text evidence="7">The sequence shown here is derived from an EMBL/GenBank/DDBJ whole genome shotgun (WGS) entry which is preliminary data.</text>
</comment>
<proteinExistence type="predicted"/>
<dbReference type="Pfam" id="PF03067">
    <property type="entry name" value="LPMO_10"/>
    <property type="match status" value="1"/>
</dbReference>
<gene>
    <name evidence="7" type="ORF">DYB30_007236</name>
</gene>
<feature type="domain" description="Chitin-binding type-4" evidence="6">
    <location>
        <begin position="91"/>
        <end position="205"/>
    </location>
</feature>
<feature type="chain" id="PRO_5017231726" description="Glycoside hydrolase family 19 catalytic domain-containing protein" evidence="4">
    <location>
        <begin position="21"/>
        <end position="733"/>
    </location>
</feature>
<dbReference type="EMBL" id="QUTD01007840">
    <property type="protein sequence ID" value="RHY48509.1"/>
    <property type="molecule type" value="Genomic_DNA"/>
</dbReference>
<feature type="compositionally biased region" description="Low complexity" evidence="3">
    <location>
        <begin position="596"/>
        <end position="619"/>
    </location>
</feature>
<dbReference type="Pfam" id="PF00182">
    <property type="entry name" value="Glyco_hydro_19"/>
    <property type="match status" value="1"/>
</dbReference>
<feature type="region of interest" description="Disordered" evidence="3">
    <location>
        <begin position="585"/>
        <end position="619"/>
    </location>
</feature>
<dbReference type="PANTHER" id="PTHR22595:SF79">
    <property type="entry name" value="CHITINASE 12"/>
    <property type="match status" value="1"/>
</dbReference>
<keyword evidence="1" id="KW-0611">Plant defense</keyword>
<sequence length="733" mass="77452">MKPFTAHFFALAAVAHLADAHGRLVLPPHRGYIGKLPQFKGLVPINYSDHGLSAGGIGQTSGGKNGICGDPYTGVREHETGGTYGRFPQHREKVIGACYAPGSTIGVQVQLTANHKGFFEFGLCKLNSLNDKETEECFQALAEPSGLKEWQVPPGNGFFDIQYVLPSGVTCDGDSHCVLRWHYTGWNNPGVDARGQEHFWNCADVYISNTCGSAPQTAEPTQAPGTTAKPIITTGAPVSTASPVDPTGAPATTSAPVYTTKTPVITTSAPVNPTQAPVTPSPPVSDCGSCTNCYYAPTNACFIGWNQGQCNSAAAFKWCGAGAQPPTPSSSAPTPTYPPAPTYAPAMTKASTSAPIPTPSAPKPPSATPTNAPAPGPSTGLTNILPKSLFLQIFPQALPIYKYENLVAIAAKYPEFANTGNVDVDRREVAAFLGQISLESGDLRYVEEINKSTMCQQSAEYPCAAGKQYFGRGPIQLSWNYNYKDFGKAVNLDLVASPELVATDYDLVWWSALWYWNADKWNGNIHKVVGLPGGFAKTTFIINGGLECGLNPPNRESEKSRIASFKKFCSLLGVAPGDNLSCQTADFPPKSPWTDPPAGSSVAPSSSAPTPSSSGPATSVPKTVSWNWFASSTTDCDASLSKDTLNRGFYVGGENIPADCGKTASFTYNGVTVTATYAWRTTGGQGYNELSPQAFAKILGTNVDISKLQSAQAVQAAINDPGRIYAVCTGGKC</sequence>